<dbReference type="Pfam" id="PF13155">
    <property type="entry name" value="Toprim_2"/>
    <property type="match status" value="1"/>
</dbReference>
<dbReference type="SUPFAM" id="SSF88659">
    <property type="entry name" value="Sigma3 and sigma4 domains of RNA polymerase sigma factors"/>
    <property type="match status" value="1"/>
</dbReference>
<feature type="domain" description="DUF3991" evidence="1">
    <location>
        <begin position="50"/>
        <end position="121"/>
    </location>
</feature>
<sequence length="307" mass="35371">MKYYAMGFQDAVAELLGGGIAVCSPPAIKEQKAKELVIPKANTTMNRVYAYLMNERFISREVISFFAHERTLYEDEQYHNCIFVGVDENGIPKHIHRRGTHGSFKQTESGSKAEYSFHHDGESEWLFVFEAPIDMLAFITLHQKEWTKHSYVALCSVSERAILHRLKINKHIRKIVLCLDHDNAGIAACMRIRDILVQVRDESGYITVSFDYFETEDGTSTGDEVIPNDEDSIENDVLRQFDLETLRRALDTLTEDEYALICALFLQDKPMTEREYAKSIGVPRTTLEHRKKLVLQKLKKVFQTRIS</sequence>
<dbReference type="Gene3D" id="3.40.1360.10">
    <property type="match status" value="1"/>
</dbReference>
<evidence type="ECO:0000313" key="2">
    <source>
        <dbReference type="EMBL" id="CDC76889.1"/>
    </source>
</evidence>
<evidence type="ECO:0000313" key="3">
    <source>
        <dbReference type="Proteomes" id="UP000017938"/>
    </source>
</evidence>
<dbReference type="Pfam" id="PF13154">
    <property type="entry name" value="DUF3991"/>
    <property type="match status" value="1"/>
</dbReference>
<dbReference type="InterPro" id="IPR025054">
    <property type="entry name" value="DUF3991"/>
</dbReference>
<dbReference type="EMBL" id="CBFW010000405">
    <property type="protein sequence ID" value="CDC76889.1"/>
    <property type="molecule type" value="Genomic_DNA"/>
</dbReference>
<dbReference type="SUPFAM" id="SSF56731">
    <property type="entry name" value="DNA primase core"/>
    <property type="match status" value="1"/>
</dbReference>
<reference evidence="2" key="1">
    <citation type="submission" date="2012-11" db="EMBL/GenBank/DDBJ databases">
        <title>Dependencies among metagenomic species, viruses, plasmids and units of genetic variation.</title>
        <authorList>
            <person name="Nielsen H.B."/>
            <person name="Almeida M."/>
            <person name="Juncker A.S."/>
            <person name="Rasmussen S."/>
            <person name="Li J."/>
            <person name="Sunagawa S."/>
            <person name="Plichta D."/>
            <person name="Gautier L."/>
            <person name="Le Chatelier E."/>
            <person name="Peletier E."/>
            <person name="Bonde I."/>
            <person name="Nielsen T."/>
            <person name="Manichanh C."/>
            <person name="Arumugam M."/>
            <person name="Batto J."/>
            <person name="Santos M.B.Q.D."/>
            <person name="Blom N."/>
            <person name="Borruel N."/>
            <person name="Burgdorf K.S."/>
            <person name="Boumezbeur F."/>
            <person name="Casellas F."/>
            <person name="Dore J."/>
            <person name="Guarner F."/>
            <person name="Hansen T."/>
            <person name="Hildebrand F."/>
            <person name="Kaas R.S."/>
            <person name="Kennedy S."/>
            <person name="Kristiansen K."/>
            <person name="Kultima J.R."/>
            <person name="Leonard P."/>
            <person name="Levenez F."/>
            <person name="Lund O."/>
            <person name="Moumen B."/>
            <person name="Le Paslier D."/>
            <person name="Pons N."/>
            <person name="Pedersen O."/>
            <person name="Prifti E."/>
            <person name="Qin J."/>
            <person name="Raes J."/>
            <person name="Tap J."/>
            <person name="Tims S."/>
            <person name="Ussery D.W."/>
            <person name="Yamada T."/>
            <person name="MetaHit consortium"/>
            <person name="Renault P."/>
            <person name="Sicheritz-Ponten T."/>
            <person name="Bork P."/>
            <person name="Wang J."/>
            <person name="Brunak S."/>
            <person name="Ehrlich S.D."/>
        </authorList>
    </citation>
    <scope>NUCLEOTIDE SEQUENCE [LARGE SCALE GENOMIC DNA]</scope>
</reference>
<protein>
    <recommendedName>
        <fullName evidence="1">DUF3991 domain-containing protein</fullName>
    </recommendedName>
</protein>
<gene>
    <name evidence="2" type="ORF">BN580_00205</name>
</gene>
<dbReference type="Gene3D" id="1.10.10.10">
    <property type="entry name" value="Winged helix-like DNA-binding domain superfamily/Winged helix DNA-binding domain"/>
    <property type="match status" value="1"/>
</dbReference>
<dbReference type="InterPro" id="IPR036388">
    <property type="entry name" value="WH-like_DNA-bd_sf"/>
</dbReference>
<proteinExistence type="predicted"/>
<dbReference type="Proteomes" id="UP000017938">
    <property type="component" value="Unassembled WGS sequence"/>
</dbReference>
<dbReference type="STRING" id="1263015.BN580_00205"/>
<comment type="caution">
    <text evidence="2">The sequence shown here is derived from an EMBL/GenBank/DDBJ whole genome shotgun (WGS) entry which is preliminary data.</text>
</comment>
<accession>R6U495</accession>
<dbReference type="AlphaFoldDB" id="R6U495"/>
<organism evidence="2 3">
    <name type="scientific">Candidatus Colimorpha enterica</name>
    <dbReference type="NCBI Taxonomy" id="3083063"/>
    <lineage>
        <taxon>Bacteria</taxon>
        <taxon>Pseudomonadati</taxon>
        <taxon>Bacteroidota</taxon>
        <taxon>Bacteroidia</taxon>
        <taxon>Bacteroidales</taxon>
        <taxon>Candidatus Colimorpha</taxon>
    </lineage>
</organism>
<name>R6U495_9BACT</name>
<evidence type="ECO:0000259" key="1">
    <source>
        <dbReference type="Pfam" id="PF13154"/>
    </source>
</evidence>
<dbReference type="InterPro" id="IPR013324">
    <property type="entry name" value="RNA_pol_sigma_r3/r4-like"/>
</dbReference>